<dbReference type="HOGENOM" id="CLU_2005433_0_0_1"/>
<organism evidence="4">
    <name type="scientific">Talaromyces marneffei PM1</name>
    <dbReference type="NCBI Taxonomy" id="1077442"/>
    <lineage>
        <taxon>Eukaryota</taxon>
        <taxon>Fungi</taxon>
        <taxon>Dikarya</taxon>
        <taxon>Ascomycota</taxon>
        <taxon>Pezizomycotina</taxon>
        <taxon>Eurotiomycetes</taxon>
        <taxon>Eurotiomycetidae</taxon>
        <taxon>Eurotiales</taxon>
        <taxon>Trichocomaceae</taxon>
        <taxon>Talaromyces</taxon>
        <taxon>Talaromyces sect. Talaromyces</taxon>
    </lineage>
</organism>
<feature type="chain" id="PRO_5009749813" evidence="2">
    <location>
        <begin position="17"/>
        <end position="124"/>
    </location>
</feature>
<comment type="caution">
    <text evidence="4">The sequence shown here is derived from an EMBL/GenBank/DDBJ whole genome shotgun (WGS) entry which is preliminary data.</text>
</comment>
<feature type="compositionally biased region" description="Low complexity" evidence="1">
    <location>
        <begin position="43"/>
        <end position="93"/>
    </location>
</feature>
<gene>
    <name evidence="4" type="ORF">GQ26_0660020</name>
    <name evidence="3" type="ORF">GQ26_0760140</name>
</gene>
<evidence type="ECO:0000256" key="2">
    <source>
        <dbReference type="SAM" id="SignalP"/>
    </source>
</evidence>
<evidence type="ECO:0000313" key="4">
    <source>
        <dbReference type="EMBL" id="KFX41213.1"/>
    </source>
</evidence>
<reference evidence="4" key="2">
    <citation type="journal article" date="2014" name="PLoS Genet.">
        <title>Signature gene expression reveals novel clues to the molecular mechanisms of dimorphic transition in Penicillium marneffei.</title>
        <authorList>
            <person name="Yang E."/>
            <person name="Wang G."/>
            <person name="Cai J."/>
            <person name="Woo P.C."/>
            <person name="Lau S.K."/>
            <person name="Yuen K.-Y."/>
            <person name="Chow W.-N."/>
            <person name="Lin X."/>
        </authorList>
    </citation>
    <scope>NUCLEOTIDE SEQUENCE</scope>
    <source>
        <strain evidence="4">PM1</strain>
    </source>
</reference>
<name>A0A093X7L1_TALMA</name>
<evidence type="ECO:0000256" key="1">
    <source>
        <dbReference type="SAM" id="MobiDB-lite"/>
    </source>
</evidence>
<feature type="region of interest" description="Disordered" evidence="1">
    <location>
        <begin position="43"/>
        <end position="108"/>
    </location>
</feature>
<feature type="signal peptide" evidence="2">
    <location>
        <begin position="1"/>
        <end position="16"/>
    </location>
</feature>
<protein>
    <submittedName>
        <fullName evidence="4">Uncharacterized protein</fullName>
    </submittedName>
</protein>
<evidence type="ECO:0000313" key="3">
    <source>
        <dbReference type="EMBL" id="KFX41013.1"/>
    </source>
</evidence>
<accession>A0A093X7L1</accession>
<proteinExistence type="predicted"/>
<keyword evidence="2" id="KW-0732">Signal</keyword>
<dbReference type="EMBL" id="JPOX01000066">
    <property type="protein sequence ID" value="KFX41213.1"/>
    <property type="molecule type" value="Genomic_DNA"/>
</dbReference>
<dbReference type="EMBL" id="JPOX01000076">
    <property type="protein sequence ID" value="KFX41013.1"/>
    <property type="molecule type" value="Genomic_DNA"/>
</dbReference>
<dbReference type="AlphaFoldDB" id="A0A093X7L1"/>
<reference key="1">
    <citation type="journal article" date="2014" name="PLoS Genet.">
        <title>Signature Gene Expression Reveals Novel Clues to the Molecular Mechanisms of Dimorphic Transition in Penicillium marneffei.</title>
        <authorList>
            <person name="Yang E."/>
            <person name="Wang G."/>
            <person name="Cai J."/>
            <person name="Woo P.C."/>
            <person name="Lau S.K."/>
            <person name="Yuen K.-Y."/>
            <person name="Chow W.-N."/>
            <person name="Lin X."/>
        </authorList>
    </citation>
    <scope>NUCLEOTIDE SEQUENCE [LARGE SCALE GENOMIC DNA]</scope>
    <source>
        <strain>PM1</strain>
    </source>
</reference>
<sequence length="124" mass="12583">MKLFAIILVLLANSLAFNLGPCPLLGPLNACLPHRKSSSISTTFSTAASTTAAPTTSASTTSTSTTSTSTTSTSTGPPTSSSTLSRSSPVSESPGHHQPSVTPRSSLSTRVIVVTSTTTVWETA</sequence>